<comment type="caution">
    <text evidence="3">The sequence shown here is derived from an EMBL/GenBank/DDBJ whole genome shotgun (WGS) entry which is preliminary data.</text>
</comment>
<dbReference type="Pfam" id="PF00566">
    <property type="entry name" value="RabGAP-TBC"/>
    <property type="match status" value="1"/>
</dbReference>
<dbReference type="SMART" id="SM00164">
    <property type="entry name" value="TBC"/>
    <property type="match status" value="1"/>
</dbReference>
<evidence type="ECO:0000313" key="4">
    <source>
        <dbReference type="Proteomes" id="UP000530660"/>
    </source>
</evidence>
<evidence type="ECO:0000256" key="1">
    <source>
        <dbReference type="SAM" id="MobiDB-lite"/>
    </source>
</evidence>
<organism evidence="3 4">
    <name type="scientific">Cyanidiococcus yangmingshanensis</name>
    <dbReference type="NCBI Taxonomy" id="2690220"/>
    <lineage>
        <taxon>Eukaryota</taxon>
        <taxon>Rhodophyta</taxon>
        <taxon>Bangiophyceae</taxon>
        <taxon>Cyanidiales</taxon>
        <taxon>Cyanidiaceae</taxon>
        <taxon>Cyanidiococcus</taxon>
    </lineage>
</organism>
<sequence>MSASDASEGATAEPFEETFQERNRRTGQREEGLSAGAERPVTWSEIDLGESPVSLPVRQAGTGIGVASAYTVVQAAEIFDEEVVPGLGAEDPEWNSAPSSMRSRSRSVWRRLRNRLWQSMDFDSQPCSSGRDAAAVTSDVAAENTSFRRHGLYHSRWQTMRTPKSLEDNVDREDYQAKLAHEWEQDIIPNWEKRQKSKRLRGLILEGIPSNTRGQVWPLLVGNDMQIAPGLFDVLCDQAKKSRREMYNEDAKIGRADGDLGGAGGEAETLLARYKGSENHGLCPSAQKAIVLDLPRTFPELGFFHAEDSPFQSELRRLLEAYAHFRPEFGYSQGMSYLAAALLLYLDASTAFCCFANILSKSRCLSSFYKMQSPEVQAYLMLQQRLIALEIPAVAAHFDTIGIESDMYVISWIMSLYCRVLPIDTALRIWDAFFFFGDAFLFKAAIAILRVLQNGLLRSNFEDCAYTLSHLPDRVSAGSIFVEIRQVRFSRKRFHELFEECLSVVSRSTSKMAAPQRTPSRSDHTGGLEPQTERSISSETPSSALNRAISR</sequence>
<dbReference type="InterPro" id="IPR035969">
    <property type="entry name" value="Rab-GAP_TBC_sf"/>
</dbReference>
<dbReference type="EMBL" id="VWRR01000006">
    <property type="protein sequence ID" value="KAF6003526.1"/>
    <property type="molecule type" value="Genomic_DNA"/>
</dbReference>
<dbReference type="Proteomes" id="UP000530660">
    <property type="component" value="Unassembled WGS sequence"/>
</dbReference>
<dbReference type="AlphaFoldDB" id="A0A7J7IK78"/>
<accession>A0A7J7IK78</accession>
<protein>
    <recommendedName>
        <fullName evidence="2">Rab-GAP TBC domain-containing protein</fullName>
    </recommendedName>
</protein>
<feature type="compositionally biased region" description="Polar residues" evidence="1">
    <location>
        <begin position="533"/>
        <end position="545"/>
    </location>
</feature>
<dbReference type="Gene3D" id="1.10.8.270">
    <property type="entry name" value="putative rabgap domain of human tbc1 domain family member 14 like domains"/>
    <property type="match status" value="1"/>
</dbReference>
<evidence type="ECO:0000313" key="3">
    <source>
        <dbReference type="EMBL" id="KAF6003526.1"/>
    </source>
</evidence>
<feature type="region of interest" description="Disordered" evidence="1">
    <location>
        <begin position="512"/>
        <end position="551"/>
    </location>
</feature>
<dbReference type="InterPro" id="IPR000195">
    <property type="entry name" value="Rab-GAP-TBC_dom"/>
</dbReference>
<keyword evidence="4" id="KW-1185">Reference proteome</keyword>
<dbReference type="GO" id="GO:0005096">
    <property type="term" value="F:GTPase activator activity"/>
    <property type="evidence" value="ECO:0007669"/>
    <property type="project" value="TreeGrafter"/>
</dbReference>
<evidence type="ECO:0000259" key="2">
    <source>
        <dbReference type="PROSITE" id="PS50086"/>
    </source>
</evidence>
<dbReference type="Gene3D" id="1.10.472.80">
    <property type="entry name" value="Ypt/Rab-GAP domain of gyp1p, domain 3"/>
    <property type="match status" value="1"/>
</dbReference>
<name>A0A7J7IK78_9RHOD</name>
<dbReference type="GO" id="GO:0031267">
    <property type="term" value="F:small GTPase binding"/>
    <property type="evidence" value="ECO:0007669"/>
    <property type="project" value="TreeGrafter"/>
</dbReference>
<feature type="region of interest" description="Disordered" evidence="1">
    <location>
        <begin position="1"/>
        <end position="41"/>
    </location>
</feature>
<dbReference type="PANTHER" id="PTHR47219:SF9">
    <property type="entry name" value="GTPASE ACTIVATING PROTEIN AND CENTROSOME-ASSOCIATED, ISOFORM B"/>
    <property type="match status" value="1"/>
</dbReference>
<dbReference type="PANTHER" id="PTHR47219">
    <property type="entry name" value="RAB GTPASE-ACTIVATING PROTEIN 1-LIKE"/>
    <property type="match status" value="1"/>
</dbReference>
<dbReference type="PROSITE" id="PS50086">
    <property type="entry name" value="TBC_RABGAP"/>
    <property type="match status" value="1"/>
</dbReference>
<reference evidence="3 4" key="1">
    <citation type="journal article" date="2020" name="J. Phycol.">
        <title>Comparative genome analysis reveals Cyanidiococcus gen. nov., a new extremophilic red algal genus sister to Cyanidioschyzon (Cyanidioschyzonaceae, Rhodophyta).</title>
        <authorList>
            <person name="Liu S.-L."/>
            <person name="Chiang Y.-R."/>
            <person name="Yoon H.S."/>
            <person name="Fu H.-Y."/>
        </authorList>
    </citation>
    <scope>NUCLEOTIDE SEQUENCE [LARGE SCALE GENOMIC DNA]</scope>
    <source>
        <strain evidence="3 4">THAL066</strain>
    </source>
</reference>
<dbReference type="InterPro" id="IPR050302">
    <property type="entry name" value="Rab_GAP_TBC_domain"/>
</dbReference>
<proteinExistence type="predicted"/>
<feature type="compositionally biased region" description="Basic and acidic residues" evidence="1">
    <location>
        <begin position="19"/>
        <end position="32"/>
    </location>
</feature>
<gene>
    <name evidence="3" type="ORF">F1559_001819</name>
</gene>
<feature type="domain" description="Rab-GAP TBC" evidence="2">
    <location>
        <begin position="207"/>
        <end position="437"/>
    </location>
</feature>
<dbReference type="SUPFAM" id="SSF47923">
    <property type="entry name" value="Ypt/Rab-GAP domain of gyp1p"/>
    <property type="match status" value="2"/>
</dbReference>
<dbReference type="Gene3D" id="1.10.10.750">
    <property type="entry name" value="Ypt/Rab-GAP domain of gyp1p, domain 1"/>
    <property type="match status" value="1"/>
</dbReference>
<dbReference type="OrthoDB" id="294251at2759"/>